<proteinExistence type="predicted"/>
<evidence type="ECO:0000313" key="2">
    <source>
        <dbReference type="Proteomes" id="UP000011682"/>
    </source>
</evidence>
<dbReference type="AlphaFoldDB" id="S9PDT7"/>
<name>S9PDT7_CYSF2</name>
<reference evidence="1" key="1">
    <citation type="submission" date="2013-05" db="EMBL/GenBank/DDBJ databases">
        <title>Genome assembly of Cystobacter fuscus DSM 2262.</title>
        <authorList>
            <person name="Sharma G."/>
            <person name="Khatri I."/>
            <person name="Kaur C."/>
            <person name="Mayilraj S."/>
            <person name="Subramanian S."/>
        </authorList>
    </citation>
    <scope>NUCLEOTIDE SEQUENCE [LARGE SCALE GENOMIC DNA]</scope>
    <source>
        <strain evidence="1">DSM 2262</strain>
    </source>
</reference>
<gene>
    <name evidence="1" type="ORF">D187_008723</name>
</gene>
<accession>S9PDT7</accession>
<dbReference type="RefSeq" id="WP_002630160.1">
    <property type="nucleotide sequence ID" value="NZ_ANAH02000007.1"/>
</dbReference>
<dbReference type="Proteomes" id="UP000011682">
    <property type="component" value="Unassembled WGS sequence"/>
</dbReference>
<dbReference type="EMBL" id="ANAH02000007">
    <property type="protein sequence ID" value="EPX62535.1"/>
    <property type="molecule type" value="Genomic_DNA"/>
</dbReference>
<comment type="caution">
    <text evidence="1">The sequence shown here is derived from an EMBL/GenBank/DDBJ whole genome shotgun (WGS) entry which is preliminary data.</text>
</comment>
<organism evidence="1 2">
    <name type="scientific">Cystobacter fuscus (strain ATCC 25194 / DSM 2262 / NBRC 100088 / M29)</name>
    <dbReference type="NCBI Taxonomy" id="1242864"/>
    <lineage>
        <taxon>Bacteria</taxon>
        <taxon>Pseudomonadati</taxon>
        <taxon>Myxococcota</taxon>
        <taxon>Myxococcia</taxon>
        <taxon>Myxococcales</taxon>
        <taxon>Cystobacterineae</taxon>
        <taxon>Archangiaceae</taxon>
        <taxon>Cystobacter</taxon>
    </lineage>
</organism>
<evidence type="ECO:0000313" key="1">
    <source>
        <dbReference type="EMBL" id="EPX62535.1"/>
    </source>
</evidence>
<sequence>MRSVTVDLSEMQVYVSELNPELGRRDSSVNWLTTAPVSMSDLCHGARALAEASAFLSTSDSEASRSVATLVQDLAKCLSAQMRELTPLTQS</sequence>
<keyword evidence="2" id="KW-1185">Reference proteome</keyword>
<protein>
    <submittedName>
        <fullName evidence="1">Uncharacterized protein</fullName>
    </submittedName>
</protein>